<sequence length="497" mass="52680">MSTSPSTTIHQNVVPSEVGWQFVPQYYTFVNKQPNRLHCFYTKTSTFSHGMEGEDIKPCFGQQEIHSKITSIGFQDCKVFIHSVDAQSSANGGIIIQVIGEMSNHSDPWKKFVQTFFLAEQPNGYFVLNDIFRFLKEESTEDDLSEEQPTSEQPVAEPVVASVSVTEPEAAPVSTPAPPPEPTPPSPAPLVEEEPTTVNPQPPTPPLPAETKLPEANGIHSTESEPQSSTPSVQTSPTIPAAETAPEPAPLELEPTPQPQAPPTTSPAPPPQPPMPAPQQSQPPLQPQPHAPTPAKPRSWATLAATDSNRWGSAVAQESKGLTEVPASSSSPAPAPGTHSPAPHGHRGGQHHGPREYPAVTAVHALTTPQCFVKGVVDPVTNAQLSQVLTQRFGALKEMEVVRAKACAFLEFTSLDAAKKAIIASLPQNQGGEGGIRIDVGGEAGSVRIVVETRKERGERPQSRPRGGGPMNGDSRGGFRGRGGAGGRGRGGPPPGK</sequence>
<dbReference type="SUPFAM" id="SSF54427">
    <property type="entry name" value="NTF2-like"/>
    <property type="match status" value="1"/>
</dbReference>
<dbReference type="Gene3D" id="3.30.70.330">
    <property type="match status" value="1"/>
</dbReference>
<feature type="compositionally biased region" description="Basic and acidic residues" evidence="3">
    <location>
        <begin position="451"/>
        <end position="462"/>
    </location>
</feature>
<feature type="compositionally biased region" description="Pro residues" evidence="3">
    <location>
        <begin position="284"/>
        <end position="295"/>
    </location>
</feature>
<evidence type="ECO:0000259" key="5">
    <source>
        <dbReference type="PROSITE" id="PS50177"/>
    </source>
</evidence>
<dbReference type="Proteomes" id="UP000053989">
    <property type="component" value="Unassembled WGS sequence"/>
</dbReference>
<dbReference type="InParanoid" id="A0A0C3AA67"/>
<feature type="region of interest" description="Disordered" evidence="3">
    <location>
        <begin position="139"/>
        <end position="355"/>
    </location>
</feature>
<dbReference type="InterPro" id="IPR018222">
    <property type="entry name" value="Nuclear_transport_factor_2_euk"/>
</dbReference>
<keyword evidence="7" id="KW-1185">Reference proteome</keyword>
<keyword evidence="1 2" id="KW-0694">RNA-binding</keyword>
<feature type="compositionally biased region" description="Gly residues" evidence="3">
    <location>
        <begin position="466"/>
        <end position="491"/>
    </location>
</feature>
<dbReference type="InterPro" id="IPR012677">
    <property type="entry name" value="Nucleotide-bd_a/b_plait_sf"/>
</dbReference>
<dbReference type="InterPro" id="IPR032710">
    <property type="entry name" value="NTF2-like_dom_sf"/>
</dbReference>
<dbReference type="PROSITE" id="PS50177">
    <property type="entry name" value="NTF2_DOMAIN"/>
    <property type="match status" value="1"/>
</dbReference>
<reference evidence="7" key="2">
    <citation type="submission" date="2015-01" db="EMBL/GenBank/DDBJ databases">
        <title>Evolutionary Origins and Diversification of the Mycorrhizal Mutualists.</title>
        <authorList>
            <consortium name="DOE Joint Genome Institute"/>
            <consortium name="Mycorrhizal Genomics Consortium"/>
            <person name="Kohler A."/>
            <person name="Kuo A."/>
            <person name="Nagy L.G."/>
            <person name="Floudas D."/>
            <person name="Copeland A."/>
            <person name="Barry K.W."/>
            <person name="Cichocki N."/>
            <person name="Veneault-Fourrey C."/>
            <person name="LaButti K."/>
            <person name="Lindquist E.A."/>
            <person name="Lipzen A."/>
            <person name="Lundell T."/>
            <person name="Morin E."/>
            <person name="Murat C."/>
            <person name="Riley R."/>
            <person name="Ohm R."/>
            <person name="Sun H."/>
            <person name="Tunlid A."/>
            <person name="Henrissat B."/>
            <person name="Grigoriev I.V."/>
            <person name="Hibbett D.S."/>
            <person name="Martin F."/>
        </authorList>
    </citation>
    <scope>NUCLEOTIDE SEQUENCE [LARGE SCALE GENOMIC DNA]</scope>
    <source>
        <strain evidence="7">Foug A</strain>
    </source>
</reference>
<dbReference type="OrthoDB" id="339151at2759"/>
<dbReference type="Pfam" id="PF02136">
    <property type="entry name" value="NTF2"/>
    <property type="match status" value="1"/>
</dbReference>
<dbReference type="GO" id="GO:0016579">
    <property type="term" value="P:protein deubiquitination"/>
    <property type="evidence" value="ECO:0007669"/>
    <property type="project" value="TreeGrafter"/>
</dbReference>
<dbReference type="AlphaFoldDB" id="A0A0C3AA67"/>
<dbReference type="FunFam" id="3.10.450.50:FF:000003">
    <property type="entry name" value="Nuclear transport factor 2 family protein"/>
    <property type="match status" value="1"/>
</dbReference>
<evidence type="ECO:0008006" key="8">
    <source>
        <dbReference type="Google" id="ProtNLM"/>
    </source>
</evidence>
<evidence type="ECO:0000256" key="2">
    <source>
        <dbReference type="PROSITE-ProRule" id="PRU00176"/>
    </source>
</evidence>
<dbReference type="Gene3D" id="3.10.450.50">
    <property type="match status" value="1"/>
</dbReference>
<dbReference type="EMBL" id="KN822004">
    <property type="protein sequence ID" value="KIM70623.1"/>
    <property type="molecule type" value="Genomic_DNA"/>
</dbReference>
<dbReference type="PANTHER" id="PTHR10693:SF20">
    <property type="entry name" value="AT27578P"/>
    <property type="match status" value="1"/>
</dbReference>
<reference evidence="6 7" key="1">
    <citation type="submission" date="2014-04" db="EMBL/GenBank/DDBJ databases">
        <authorList>
            <consortium name="DOE Joint Genome Institute"/>
            <person name="Kuo A."/>
            <person name="Kohler A."/>
            <person name="Nagy L.G."/>
            <person name="Floudas D."/>
            <person name="Copeland A."/>
            <person name="Barry K.W."/>
            <person name="Cichocki N."/>
            <person name="Veneault-Fourrey C."/>
            <person name="LaButti K."/>
            <person name="Lindquist E.A."/>
            <person name="Lipzen A."/>
            <person name="Lundell T."/>
            <person name="Morin E."/>
            <person name="Murat C."/>
            <person name="Sun H."/>
            <person name="Tunlid A."/>
            <person name="Henrissat B."/>
            <person name="Grigoriev I.V."/>
            <person name="Hibbett D.S."/>
            <person name="Martin F."/>
            <person name="Nordberg H.P."/>
            <person name="Cantor M.N."/>
            <person name="Hua S.X."/>
        </authorList>
    </citation>
    <scope>NUCLEOTIDE SEQUENCE [LARGE SCALE GENOMIC DNA]</scope>
    <source>
        <strain evidence="6 7">Foug A</strain>
    </source>
</reference>
<dbReference type="GO" id="GO:1990904">
    <property type="term" value="C:ribonucleoprotein complex"/>
    <property type="evidence" value="ECO:0007669"/>
    <property type="project" value="TreeGrafter"/>
</dbReference>
<dbReference type="GO" id="GO:0003729">
    <property type="term" value="F:mRNA binding"/>
    <property type="evidence" value="ECO:0007669"/>
    <property type="project" value="TreeGrafter"/>
</dbReference>
<dbReference type="GO" id="GO:0005829">
    <property type="term" value="C:cytosol"/>
    <property type="evidence" value="ECO:0007669"/>
    <property type="project" value="TreeGrafter"/>
</dbReference>
<dbReference type="PROSITE" id="PS50102">
    <property type="entry name" value="RRM"/>
    <property type="match status" value="1"/>
</dbReference>
<feature type="compositionally biased region" description="Low complexity" evidence="3">
    <location>
        <begin position="154"/>
        <end position="174"/>
    </location>
</feature>
<evidence type="ECO:0000259" key="4">
    <source>
        <dbReference type="PROSITE" id="PS50102"/>
    </source>
</evidence>
<feature type="compositionally biased region" description="Low complexity" evidence="3">
    <location>
        <begin position="326"/>
        <end position="343"/>
    </location>
</feature>
<dbReference type="InterPro" id="IPR000504">
    <property type="entry name" value="RRM_dom"/>
</dbReference>
<dbReference type="GO" id="GO:1990861">
    <property type="term" value="C:Ubp3-Bre5 deubiquitination complex"/>
    <property type="evidence" value="ECO:0007669"/>
    <property type="project" value="TreeGrafter"/>
</dbReference>
<dbReference type="CDD" id="cd00590">
    <property type="entry name" value="RRM_SF"/>
    <property type="match status" value="1"/>
</dbReference>
<dbReference type="FunCoup" id="A0A0C3AA67">
    <property type="interactions" value="298"/>
</dbReference>
<accession>A0A0C3AA67</accession>
<feature type="domain" description="NTF2" evidence="5">
    <location>
        <begin position="18"/>
        <end position="134"/>
    </location>
</feature>
<evidence type="ECO:0000313" key="7">
    <source>
        <dbReference type="Proteomes" id="UP000053989"/>
    </source>
</evidence>
<feature type="compositionally biased region" description="Pro residues" evidence="3">
    <location>
        <begin position="175"/>
        <end position="188"/>
    </location>
</feature>
<name>A0A0C3AA67_9AGAM</name>
<evidence type="ECO:0000256" key="1">
    <source>
        <dbReference type="ARBA" id="ARBA00022884"/>
    </source>
</evidence>
<evidence type="ECO:0000313" key="6">
    <source>
        <dbReference type="EMBL" id="KIM70623.1"/>
    </source>
</evidence>
<dbReference type="Pfam" id="PF00076">
    <property type="entry name" value="RRM_1"/>
    <property type="match status" value="1"/>
</dbReference>
<feature type="compositionally biased region" description="Low complexity" evidence="3">
    <location>
        <begin position="224"/>
        <end position="255"/>
    </location>
</feature>
<feature type="domain" description="RRM" evidence="4">
    <location>
        <begin position="369"/>
        <end position="456"/>
    </location>
</feature>
<dbReference type="STRING" id="1036808.A0A0C3AA67"/>
<evidence type="ECO:0000256" key="3">
    <source>
        <dbReference type="SAM" id="MobiDB-lite"/>
    </source>
</evidence>
<gene>
    <name evidence="6" type="ORF">SCLCIDRAFT_100715</name>
</gene>
<proteinExistence type="predicted"/>
<feature type="region of interest" description="Disordered" evidence="3">
    <location>
        <begin position="451"/>
        <end position="497"/>
    </location>
</feature>
<dbReference type="SMART" id="SM00360">
    <property type="entry name" value="RRM"/>
    <property type="match status" value="1"/>
</dbReference>
<dbReference type="PANTHER" id="PTHR10693">
    <property type="entry name" value="RAS GTPASE-ACTIVATING PROTEIN-BINDING PROTEIN"/>
    <property type="match status" value="1"/>
</dbReference>
<dbReference type="InterPro" id="IPR002075">
    <property type="entry name" value="NTF2_dom"/>
</dbReference>
<feature type="compositionally biased region" description="Pro residues" evidence="3">
    <location>
        <begin position="256"/>
        <end position="277"/>
    </location>
</feature>
<dbReference type="InterPro" id="IPR039539">
    <property type="entry name" value="Ras_GTPase_bind_prot"/>
</dbReference>
<organism evidence="6 7">
    <name type="scientific">Scleroderma citrinum Foug A</name>
    <dbReference type="NCBI Taxonomy" id="1036808"/>
    <lineage>
        <taxon>Eukaryota</taxon>
        <taxon>Fungi</taxon>
        <taxon>Dikarya</taxon>
        <taxon>Basidiomycota</taxon>
        <taxon>Agaricomycotina</taxon>
        <taxon>Agaricomycetes</taxon>
        <taxon>Agaricomycetidae</taxon>
        <taxon>Boletales</taxon>
        <taxon>Sclerodermatineae</taxon>
        <taxon>Sclerodermataceae</taxon>
        <taxon>Scleroderma</taxon>
    </lineage>
</organism>
<protein>
    <recommendedName>
        <fullName evidence="8">NTF2 domain-containing protein</fullName>
    </recommendedName>
</protein>
<dbReference type="InterPro" id="IPR035979">
    <property type="entry name" value="RBD_domain_sf"/>
</dbReference>
<dbReference type="CDD" id="cd00780">
    <property type="entry name" value="NTF2"/>
    <property type="match status" value="1"/>
</dbReference>
<dbReference type="HOGENOM" id="CLU_022209_2_1_1"/>
<dbReference type="SUPFAM" id="SSF54928">
    <property type="entry name" value="RNA-binding domain, RBD"/>
    <property type="match status" value="1"/>
</dbReference>
<dbReference type="GO" id="GO:0034517">
    <property type="term" value="P:ribophagy"/>
    <property type="evidence" value="ECO:0007669"/>
    <property type="project" value="TreeGrafter"/>
</dbReference>